<reference evidence="3 4" key="1">
    <citation type="submission" date="2020-08" db="EMBL/GenBank/DDBJ databases">
        <title>Genomic Encyclopedia of Type Strains, Phase IV (KMG-IV): sequencing the most valuable type-strain genomes for metagenomic binning, comparative biology and taxonomic classification.</title>
        <authorList>
            <person name="Goeker M."/>
        </authorList>
    </citation>
    <scope>NUCLEOTIDE SEQUENCE [LARGE SCALE GENOMIC DNA]</scope>
    <source>
        <strain evidence="3 4">DSM 27026</strain>
    </source>
</reference>
<feature type="domain" description="Chorismate mutase" evidence="2">
    <location>
        <begin position="5"/>
        <end position="94"/>
    </location>
</feature>
<dbReference type="Proteomes" id="UP000553706">
    <property type="component" value="Unassembled WGS sequence"/>
</dbReference>
<evidence type="ECO:0000256" key="1">
    <source>
        <dbReference type="ARBA" id="ARBA00012404"/>
    </source>
</evidence>
<dbReference type="EC" id="5.4.99.5" evidence="1"/>
<dbReference type="RefSeq" id="WP_183266869.1">
    <property type="nucleotide sequence ID" value="NZ_JACHFJ010000010.1"/>
</dbReference>
<evidence type="ECO:0000313" key="3">
    <source>
        <dbReference type="EMBL" id="MBB5373846.1"/>
    </source>
</evidence>
<dbReference type="PROSITE" id="PS51168">
    <property type="entry name" value="CHORISMATE_MUT_2"/>
    <property type="match status" value="1"/>
</dbReference>
<name>A0A840VDR8_9PROT</name>
<organism evidence="3 4">
    <name type="scientific">Acidocella aromatica</name>
    <dbReference type="NCBI Taxonomy" id="1303579"/>
    <lineage>
        <taxon>Bacteria</taxon>
        <taxon>Pseudomonadati</taxon>
        <taxon>Pseudomonadota</taxon>
        <taxon>Alphaproteobacteria</taxon>
        <taxon>Acetobacterales</taxon>
        <taxon>Acidocellaceae</taxon>
        <taxon>Acidocella</taxon>
    </lineage>
</organism>
<dbReference type="GO" id="GO:0004106">
    <property type="term" value="F:chorismate mutase activity"/>
    <property type="evidence" value="ECO:0007669"/>
    <property type="project" value="UniProtKB-EC"/>
</dbReference>
<dbReference type="SMART" id="SM00830">
    <property type="entry name" value="CM_2"/>
    <property type="match status" value="1"/>
</dbReference>
<gene>
    <name evidence="3" type="ORF">HNP71_002113</name>
</gene>
<evidence type="ECO:0000313" key="4">
    <source>
        <dbReference type="Proteomes" id="UP000553706"/>
    </source>
</evidence>
<keyword evidence="4" id="KW-1185">Reference proteome</keyword>
<accession>A0A840VDR8</accession>
<dbReference type="InterPro" id="IPR002701">
    <property type="entry name" value="CM_II_prokaryot"/>
</dbReference>
<dbReference type="InterPro" id="IPR036979">
    <property type="entry name" value="CM_dom_sf"/>
</dbReference>
<evidence type="ECO:0000259" key="2">
    <source>
        <dbReference type="PROSITE" id="PS51168"/>
    </source>
</evidence>
<dbReference type="SUPFAM" id="SSF48600">
    <property type="entry name" value="Chorismate mutase II"/>
    <property type="match status" value="1"/>
</dbReference>
<sequence>MTQSLPQNTRLAELRAQLDTLDDQIHDLLMQRARVVESVASDGGKKGTKIRPGREAIILRRLLARHSGALPRQAIIRFWRELFGAALIIEGGQTMAVCDGEGGETRLALAREHFGPLTPVRRHANPAQTMSDLTREGGAQLAVLPPLAEDDEAHGGWWPLLTGTGSQRLYVIARIPFWTKRAEGLPVGDAYVVAAVPPDASGNDRGLIALQFPADTSRTRMMALVKEAGFEPGALWVRRLPGDTRLHALVEVAGLVEDADPRLATIAGLDAPPVVIGGFAVPLGETA</sequence>
<dbReference type="EMBL" id="JACHFJ010000010">
    <property type="protein sequence ID" value="MBB5373846.1"/>
    <property type="molecule type" value="Genomic_DNA"/>
</dbReference>
<dbReference type="Gene3D" id="1.20.59.10">
    <property type="entry name" value="Chorismate mutase"/>
    <property type="match status" value="1"/>
</dbReference>
<dbReference type="Pfam" id="PF01817">
    <property type="entry name" value="CM_2"/>
    <property type="match status" value="1"/>
</dbReference>
<dbReference type="GO" id="GO:0046417">
    <property type="term" value="P:chorismate metabolic process"/>
    <property type="evidence" value="ECO:0007669"/>
    <property type="project" value="InterPro"/>
</dbReference>
<comment type="caution">
    <text evidence="3">The sequence shown here is derived from an EMBL/GenBank/DDBJ whole genome shotgun (WGS) entry which is preliminary data.</text>
</comment>
<dbReference type="InterPro" id="IPR036263">
    <property type="entry name" value="Chorismate_II_sf"/>
</dbReference>
<protein>
    <recommendedName>
        <fullName evidence="1">chorismate mutase</fullName>
        <ecNumber evidence="1">5.4.99.5</ecNumber>
    </recommendedName>
</protein>
<dbReference type="AlphaFoldDB" id="A0A840VDR8"/>
<proteinExistence type="predicted"/>